<dbReference type="PANTHER" id="PTHR34660:SF3">
    <property type="entry name" value="RRM DOMAIN-CONTAINING PROTEIN"/>
    <property type="match status" value="1"/>
</dbReference>
<feature type="compositionally biased region" description="Basic and acidic residues" evidence="1">
    <location>
        <begin position="12"/>
        <end position="30"/>
    </location>
</feature>
<feature type="compositionally biased region" description="Pro residues" evidence="1">
    <location>
        <begin position="1"/>
        <end position="11"/>
    </location>
</feature>
<proteinExistence type="predicted"/>
<dbReference type="EMBL" id="OU466858">
    <property type="protein sequence ID" value="CAH2044755.1"/>
    <property type="molecule type" value="Genomic_DNA"/>
</dbReference>
<feature type="region of interest" description="Disordered" evidence="1">
    <location>
        <begin position="197"/>
        <end position="292"/>
    </location>
</feature>
<dbReference type="Proteomes" id="UP000836841">
    <property type="component" value="Chromosome 2"/>
</dbReference>
<feature type="region of interest" description="Disordered" evidence="1">
    <location>
        <begin position="1"/>
        <end position="116"/>
    </location>
</feature>
<protein>
    <submittedName>
        <fullName evidence="2">Uncharacterized protein</fullName>
    </submittedName>
</protein>
<evidence type="ECO:0000313" key="3">
    <source>
        <dbReference type="Proteomes" id="UP000836841"/>
    </source>
</evidence>
<reference evidence="2 3" key="1">
    <citation type="submission" date="2022-03" db="EMBL/GenBank/DDBJ databases">
        <authorList>
            <person name="Nunn A."/>
            <person name="Chopra R."/>
            <person name="Nunn A."/>
            <person name="Contreras Garrido A."/>
        </authorList>
    </citation>
    <scope>NUCLEOTIDE SEQUENCE [LARGE SCALE GENOMIC DNA]</scope>
</reference>
<feature type="region of interest" description="Disordered" evidence="1">
    <location>
        <begin position="370"/>
        <end position="391"/>
    </location>
</feature>
<feature type="compositionally biased region" description="Basic and acidic residues" evidence="1">
    <location>
        <begin position="197"/>
        <end position="290"/>
    </location>
</feature>
<evidence type="ECO:0000313" key="2">
    <source>
        <dbReference type="EMBL" id="CAH2044755.1"/>
    </source>
</evidence>
<accession>A0AAU9RQC8</accession>
<name>A0AAU9RQC8_THLAR</name>
<organism evidence="2 3">
    <name type="scientific">Thlaspi arvense</name>
    <name type="common">Field penny-cress</name>
    <dbReference type="NCBI Taxonomy" id="13288"/>
    <lineage>
        <taxon>Eukaryota</taxon>
        <taxon>Viridiplantae</taxon>
        <taxon>Streptophyta</taxon>
        <taxon>Embryophyta</taxon>
        <taxon>Tracheophyta</taxon>
        <taxon>Spermatophyta</taxon>
        <taxon>Magnoliopsida</taxon>
        <taxon>eudicotyledons</taxon>
        <taxon>Gunneridae</taxon>
        <taxon>Pentapetalae</taxon>
        <taxon>rosids</taxon>
        <taxon>malvids</taxon>
        <taxon>Brassicales</taxon>
        <taxon>Brassicaceae</taxon>
        <taxon>Thlaspideae</taxon>
        <taxon>Thlaspi</taxon>
    </lineage>
</organism>
<dbReference type="PANTHER" id="PTHR34660">
    <property type="entry name" value="MYB-LIKE PROTEIN X"/>
    <property type="match status" value="1"/>
</dbReference>
<gene>
    <name evidence="2" type="ORF">TAV2_LOCUS5918</name>
</gene>
<feature type="compositionally biased region" description="Basic and acidic residues" evidence="1">
    <location>
        <begin position="38"/>
        <end position="63"/>
    </location>
</feature>
<evidence type="ECO:0000256" key="1">
    <source>
        <dbReference type="SAM" id="MobiDB-lite"/>
    </source>
</evidence>
<feature type="compositionally biased region" description="Basic and acidic residues" evidence="1">
    <location>
        <begin position="72"/>
        <end position="101"/>
    </location>
</feature>
<feature type="compositionally biased region" description="Polar residues" evidence="1">
    <location>
        <begin position="102"/>
        <end position="113"/>
    </location>
</feature>
<keyword evidence="3" id="KW-1185">Reference proteome</keyword>
<sequence>MSRCFPFPPPGYEKKIRTDEADPLLKEKYKEKKHKKDKDKEKKEGKEKKSKDRSKDRQKEKKEKKEKHKAPKDKEKDKEKSKPLEEKKAEVLTETVHREKLVTNTSQDNSNGESKYVQDLARRIRYEEEATGSQSINNQKGITGKAYENSSFCPIQETNHRDNDDNRISTQKNFAVAKTSENAVDRVSFGADRKRAEAMCKPMENRDQARQMESPEKSHCKEKATKSDNKPRDKEGVNKNEAKDKDRSKEKERRESISKTHQEKPKLIGGTKLEETGKDAVDRSHCKPPDLSRASVKNLTAEGNLGKRKDLETNGFLYGELFPDPIPCLVNEEGYSLVVIWTKDARSLQFFQNGATQNKLQRHSTSVENGRTLGAHRSPPIPASEVQGTSCKPEVKEVRTNGVVVCPPNPMAATMKVKAKENGEASAKPPHPDLKYLDQILNVPKRELILEVDDDQEWLYGPLGVKLKKARTESPVSGESLQVWNQAFRIESADITALPYVVPF</sequence>
<dbReference type="AlphaFoldDB" id="A0AAU9RQC8"/>